<accession>A0ABU1T450</accession>
<dbReference type="RefSeq" id="WP_309957380.1">
    <property type="nucleotide sequence ID" value="NZ_JAVDUJ010000001.1"/>
</dbReference>
<keyword evidence="6 7" id="KW-0472">Membrane</keyword>
<evidence type="ECO:0000256" key="6">
    <source>
        <dbReference type="ARBA" id="ARBA00023136"/>
    </source>
</evidence>
<keyword evidence="5 7" id="KW-1133">Transmembrane helix</keyword>
<dbReference type="InterPro" id="IPR003593">
    <property type="entry name" value="AAA+_ATPase"/>
</dbReference>
<dbReference type="InterPro" id="IPR036640">
    <property type="entry name" value="ABC1_TM_sf"/>
</dbReference>
<gene>
    <name evidence="10" type="ORF">J2S36_001676</name>
</gene>
<feature type="transmembrane region" description="Helical" evidence="7">
    <location>
        <begin position="130"/>
        <end position="156"/>
    </location>
</feature>
<dbReference type="CDD" id="cd18584">
    <property type="entry name" value="ABC_6TM_AarD_CydD"/>
    <property type="match status" value="1"/>
</dbReference>
<feature type="transmembrane region" description="Helical" evidence="7">
    <location>
        <begin position="20"/>
        <end position="44"/>
    </location>
</feature>
<dbReference type="Proteomes" id="UP001266099">
    <property type="component" value="Unassembled WGS sequence"/>
</dbReference>
<dbReference type="SUPFAM" id="SSF90123">
    <property type="entry name" value="ABC transporter transmembrane region"/>
    <property type="match status" value="1"/>
</dbReference>
<feature type="domain" description="ABC transmembrane type-1" evidence="9">
    <location>
        <begin position="20"/>
        <end position="303"/>
    </location>
</feature>
<dbReference type="SUPFAM" id="SSF52540">
    <property type="entry name" value="P-loop containing nucleoside triphosphate hydrolases"/>
    <property type="match status" value="1"/>
</dbReference>
<dbReference type="PROSITE" id="PS50893">
    <property type="entry name" value="ABC_TRANSPORTER_2"/>
    <property type="match status" value="1"/>
</dbReference>
<feature type="domain" description="ABC transporter" evidence="8">
    <location>
        <begin position="363"/>
        <end position="598"/>
    </location>
</feature>
<comment type="subcellular location">
    <subcellularLocation>
        <location evidence="1">Cell membrane</location>
        <topology evidence="1">Multi-pass membrane protein</topology>
    </subcellularLocation>
</comment>
<proteinExistence type="predicted"/>
<dbReference type="InterPro" id="IPR011527">
    <property type="entry name" value="ABC1_TM_dom"/>
</dbReference>
<dbReference type="PANTHER" id="PTHR24221:SF590">
    <property type="entry name" value="COMPONENT LINKED WITH THE ASSEMBLY OF CYTOCHROME' TRANSPORT TRANSMEMBRANE ATP-BINDING PROTEIN ABC TRANSPORTER CYDD-RELATED"/>
    <property type="match status" value="1"/>
</dbReference>
<keyword evidence="3" id="KW-0547">Nucleotide-binding</keyword>
<feature type="transmembrane region" description="Helical" evidence="7">
    <location>
        <begin position="56"/>
        <end position="77"/>
    </location>
</feature>
<dbReference type="InterPro" id="IPR014216">
    <property type="entry name" value="ABC_transptr_CydD"/>
</dbReference>
<evidence type="ECO:0000256" key="3">
    <source>
        <dbReference type="ARBA" id="ARBA00022741"/>
    </source>
</evidence>
<feature type="transmembrane region" description="Helical" evidence="7">
    <location>
        <begin position="238"/>
        <end position="261"/>
    </location>
</feature>
<dbReference type="NCBIfam" id="TIGR02857">
    <property type="entry name" value="CydD"/>
    <property type="match status" value="1"/>
</dbReference>
<dbReference type="InterPro" id="IPR003439">
    <property type="entry name" value="ABC_transporter-like_ATP-bd"/>
</dbReference>
<feature type="transmembrane region" description="Helical" evidence="7">
    <location>
        <begin position="162"/>
        <end position="183"/>
    </location>
</feature>
<evidence type="ECO:0000256" key="5">
    <source>
        <dbReference type="ARBA" id="ARBA00022989"/>
    </source>
</evidence>
<evidence type="ECO:0000313" key="11">
    <source>
        <dbReference type="Proteomes" id="UP001266099"/>
    </source>
</evidence>
<evidence type="ECO:0000256" key="1">
    <source>
        <dbReference type="ARBA" id="ARBA00004651"/>
    </source>
</evidence>
<dbReference type="Pfam" id="PF00005">
    <property type="entry name" value="ABC_tran"/>
    <property type="match status" value="1"/>
</dbReference>
<evidence type="ECO:0000313" key="10">
    <source>
        <dbReference type="EMBL" id="MDR6940133.1"/>
    </source>
</evidence>
<evidence type="ECO:0000259" key="9">
    <source>
        <dbReference type="PROSITE" id="PS50929"/>
    </source>
</evidence>
<dbReference type="GO" id="GO:0005524">
    <property type="term" value="F:ATP binding"/>
    <property type="evidence" value="ECO:0007669"/>
    <property type="project" value="UniProtKB-KW"/>
</dbReference>
<evidence type="ECO:0000256" key="4">
    <source>
        <dbReference type="ARBA" id="ARBA00022840"/>
    </source>
</evidence>
<evidence type="ECO:0000256" key="7">
    <source>
        <dbReference type="SAM" id="Phobius"/>
    </source>
</evidence>
<protein>
    <submittedName>
        <fullName evidence="10">ATP-binding cassette subfamily C protein CydD</fullName>
    </submittedName>
</protein>
<dbReference type="SMART" id="SM00382">
    <property type="entry name" value="AAA"/>
    <property type="match status" value="1"/>
</dbReference>
<keyword evidence="4 10" id="KW-0067">ATP-binding</keyword>
<reference evidence="10 11" key="1">
    <citation type="submission" date="2023-07" db="EMBL/GenBank/DDBJ databases">
        <title>Sequencing the genomes of 1000 actinobacteria strains.</title>
        <authorList>
            <person name="Klenk H.-P."/>
        </authorList>
    </citation>
    <scope>NUCLEOTIDE SEQUENCE [LARGE SCALE GENOMIC DNA]</scope>
    <source>
        <strain evidence="10 11">DSM 15539</strain>
    </source>
</reference>
<comment type="caution">
    <text evidence="10">The sequence shown here is derived from an EMBL/GenBank/DDBJ whole genome shotgun (WGS) entry which is preliminary data.</text>
</comment>
<keyword evidence="11" id="KW-1185">Reference proteome</keyword>
<dbReference type="InterPro" id="IPR027417">
    <property type="entry name" value="P-loop_NTPase"/>
</dbReference>
<dbReference type="PANTHER" id="PTHR24221">
    <property type="entry name" value="ATP-BINDING CASSETTE SUB-FAMILY B"/>
    <property type="match status" value="1"/>
</dbReference>
<evidence type="ECO:0000259" key="8">
    <source>
        <dbReference type="PROSITE" id="PS50893"/>
    </source>
</evidence>
<dbReference type="EMBL" id="JAVDUJ010000001">
    <property type="protein sequence ID" value="MDR6940133.1"/>
    <property type="molecule type" value="Genomic_DNA"/>
</dbReference>
<keyword evidence="2 7" id="KW-0812">Transmembrane</keyword>
<dbReference type="Pfam" id="PF00664">
    <property type="entry name" value="ABC_membrane"/>
    <property type="match status" value="1"/>
</dbReference>
<name>A0ABU1T450_9ACTO</name>
<dbReference type="Gene3D" id="3.40.50.300">
    <property type="entry name" value="P-loop containing nucleotide triphosphate hydrolases"/>
    <property type="match status" value="1"/>
</dbReference>
<sequence length="620" mass="66878">MRPFDPRLLKYARSTRKYIIFLVITGVIGTLLIGIQTLLIASALEPIFYGKGDLSQTSWLIIMLFGVFLLRTALVFIQEAVGHRAALRVIATLRKKVLRHAGDLGARWLSEGNTTRSVTLATRGLDDLEAYFVSFLPQLFLTFTATPALILIIFWLDWISALAIILCIPLIPIFMILIGKMTANYSAQRLKSMQRLGSQLLDLLAGLSTLKAVGREHGPQQRVRALGEAFAQKTMQTLYVAFLSGAALEFLATLSTAIVAVEVGFRMVAGNLLLFEGLVIIMLTPEAFKPLREVGTQFHASANGVAAAAQAFEIIQTPLPTSPAKKSHNAALACTHNAHASLPSEQSENSANLALPDLRQTAISFQNVSVYADGRATVAPANLSMQIQPGKVTVLRGASGTGKSTTIQVLLGLLPPSAGEIFIGTTPLAEIPQTQWWEQITWVPQRPALFPGTVAENLGIAAPAENAAVLRAAKLTGFAKVVADLPNGWQTLIGQGGIGLSVGQRQRLALTRALLSSRQLVILDEPSAHLDAVAEEAILATISELKETGHTVVIVAHRATLTQLADTVVEVSAGTRNIDAELALRRQKEADQAERERRLQEKIDYALPTAWGREEGATNA</sequence>
<dbReference type="Gene3D" id="1.20.1560.10">
    <property type="entry name" value="ABC transporter type 1, transmembrane domain"/>
    <property type="match status" value="1"/>
</dbReference>
<dbReference type="PROSITE" id="PS50929">
    <property type="entry name" value="ABC_TM1F"/>
    <property type="match status" value="1"/>
</dbReference>
<dbReference type="CDD" id="cd03228">
    <property type="entry name" value="ABCC_MRP_Like"/>
    <property type="match status" value="1"/>
</dbReference>
<organism evidence="10 11">
    <name type="scientific">Arcanobacterium hippocoleae</name>
    <dbReference type="NCBI Taxonomy" id="149017"/>
    <lineage>
        <taxon>Bacteria</taxon>
        <taxon>Bacillati</taxon>
        <taxon>Actinomycetota</taxon>
        <taxon>Actinomycetes</taxon>
        <taxon>Actinomycetales</taxon>
        <taxon>Actinomycetaceae</taxon>
        <taxon>Arcanobacterium</taxon>
    </lineage>
</organism>
<evidence type="ECO:0000256" key="2">
    <source>
        <dbReference type="ARBA" id="ARBA00022692"/>
    </source>
</evidence>
<dbReference type="InterPro" id="IPR039421">
    <property type="entry name" value="Type_1_exporter"/>
</dbReference>